<evidence type="ECO:0000256" key="4">
    <source>
        <dbReference type="RuleBase" id="RU000363"/>
    </source>
</evidence>
<comment type="similarity">
    <text evidence="1 4">Belongs to the short-chain dehydrogenases/reductases (SDR) family.</text>
</comment>
<dbReference type="EMBL" id="KN833003">
    <property type="protein sequence ID" value="KIM80568.1"/>
    <property type="molecule type" value="Genomic_DNA"/>
</dbReference>
<dbReference type="InterPro" id="IPR051911">
    <property type="entry name" value="SDR_oxidoreductase"/>
</dbReference>
<dbReference type="InterPro" id="IPR036291">
    <property type="entry name" value="NAD(P)-bd_dom_sf"/>
</dbReference>
<protein>
    <recommendedName>
        <fullName evidence="7">Short-chain dehydrogenase/reductase SDR</fullName>
    </recommendedName>
</protein>
<gene>
    <name evidence="5" type="ORF">PILCRDRAFT_73018</name>
</gene>
<dbReference type="InterPro" id="IPR002347">
    <property type="entry name" value="SDR_fam"/>
</dbReference>
<keyword evidence="3" id="KW-0560">Oxidoreductase</keyword>
<dbReference type="PRINTS" id="PR00080">
    <property type="entry name" value="SDRFAMILY"/>
</dbReference>
<name>A0A0C3B2Y0_PILCF</name>
<keyword evidence="2" id="KW-0521">NADP</keyword>
<dbReference type="AlphaFoldDB" id="A0A0C3B2Y0"/>
<dbReference type="STRING" id="765440.A0A0C3B2Y0"/>
<reference evidence="6" key="2">
    <citation type="submission" date="2015-01" db="EMBL/GenBank/DDBJ databases">
        <title>Evolutionary Origins and Diversification of the Mycorrhizal Mutualists.</title>
        <authorList>
            <consortium name="DOE Joint Genome Institute"/>
            <consortium name="Mycorrhizal Genomics Consortium"/>
            <person name="Kohler A."/>
            <person name="Kuo A."/>
            <person name="Nagy L.G."/>
            <person name="Floudas D."/>
            <person name="Copeland A."/>
            <person name="Barry K.W."/>
            <person name="Cichocki N."/>
            <person name="Veneault-Fourrey C."/>
            <person name="LaButti K."/>
            <person name="Lindquist E.A."/>
            <person name="Lipzen A."/>
            <person name="Lundell T."/>
            <person name="Morin E."/>
            <person name="Murat C."/>
            <person name="Riley R."/>
            <person name="Ohm R."/>
            <person name="Sun H."/>
            <person name="Tunlid A."/>
            <person name="Henrissat B."/>
            <person name="Grigoriev I.V."/>
            <person name="Hibbett D.S."/>
            <person name="Martin F."/>
        </authorList>
    </citation>
    <scope>NUCLEOTIDE SEQUENCE [LARGE SCALE GENOMIC DNA]</scope>
    <source>
        <strain evidence="6">F 1598</strain>
    </source>
</reference>
<dbReference type="HOGENOM" id="CLU_010194_2_9_1"/>
<dbReference type="PRINTS" id="PR00081">
    <property type="entry name" value="GDHRDH"/>
</dbReference>
<dbReference type="OrthoDB" id="1274115at2759"/>
<dbReference type="Proteomes" id="UP000054166">
    <property type="component" value="Unassembled WGS sequence"/>
</dbReference>
<dbReference type="PROSITE" id="PS00061">
    <property type="entry name" value="ADH_SHORT"/>
    <property type="match status" value="1"/>
</dbReference>
<accession>A0A0C3B2Y0</accession>
<evidence type="ECO:0000256" key="3">
    <source>
        <dbReference type="ARBA" id="ARBA00023002"/>
    </source>
</evidence>
<evidence type="ECO:0000256" key="1">
    <source>
        <dbReference type="ARBA" id="ARBA00006484"/>
    </source>
</evidence>
<reference evidence="5 6" key="1">
    <citation type="submission" date="2014-04" db="EMBL/GenBank/DDBJ databases">
        <authorList>
            <consortium name="DOE Joint Genome Institute"/>
            <person name="Kuo A."/>
            <person name="Tarkka M."/>
            <person name="Buscot F."/>
            <person name="Kohler A."/>
            <person name="Nagy L.G."/>
            <person name="Floudas D."/>
            <person name="Copeland A."/>
            <person name="Barry K.W."/>
            <person name="Cichocki N."/>
            <person name="Veneault-Fourrey C."/>
            <person name="LaButti K."/>
            <person name="Lindquist E.A."/>
            <person name="Lipzen A."/>
            <person name="Lundell T."/>
            <person name="Morin E."/>
            <person name="Murat C."/>
            <person name="Sun H."/>
            <person name="Tunlid A."/>
            <person name="Henrissat B."/>
            <person name="Grigoriev I.V."/>
            <person name="Hibbett D.S."/>
            <person name="Martin F."/>
            <person name="Nordberg H.P."/>
            <person name="Cantor M.N."/>
            <person name="Hua S.X."/>
        </authorList>
    </citation>
    <scope>NUCLEOTIDE SEQUENCE [LARGE SCALE GENOMIC DNA]</scope>
    <source>
        <strain evidence="5 6">F 1598</strain>
    </source>
</reference>
<dbReference type="InterPro" id="IPR020904">
    <property type="entry name" value="Sc_DH/Rdtase_CS"/>
</dbReference>
<dbReference type="Gene3D" id="3.40.50.720">
    <property type="entry name" value="NAD(P)-binding Rossmann-like Domain"/>
    <property type="match status" value="1"/>
</dbReference>
<organism evidence="5 6">
    <name type="scientific">Piloderma croceum (strain F 1598)</name>
    <dbReference type="NCBI Taxonomy" id="765440"/>
    <lineage>
        <taxon>Eukaryota</taxon>
        <taxon>Fungi</taxon>
        <taxon>Dikarya</taxon>
        <taxon>Basidiomycota</taxon>
        <taxon>Agaricomycotina</taxon>
        <taxon>Agaricomycetes</taxon>
        <taxon>Agaricomycetidae</taxon>
        <taxon>Atheliales</taxon>
        <taxon>Atheliaceae</taxon>
        <taxon>Piloderma</taxon>
    </lineage>
</organism>
<dbReference type="SUPFAM" id="SSF51735">
    <property type="entry name" value="NAD(P)-binding Rossmann-fold domains"/>
    <property type="match status" value="1"/>
</dbReference>
<dbReference type="CDD" id="cd05374">
    <property type="entry name" value="17beta-HSD-like_SDR_c"/>
    <property type="match status" value="1"/>
</dbReference>
<dbReference type="PANTHER" id="PTHR43976">
    <property type="entry name" value="SHORT CHAIN DEHYDROGENASE"/>
    <property type="match status" value="1"/>
</dbReference>
<sequence>MSVKTIFITGCSSGIGLAAARLFHSKGWNVVATLRNPSAAPSELSSLQPASRLLITKCDVTDLKTIETAVGETVRKFGKVDWVVNNAGWGQIGIFETTSREKAMEQLNVNLIGVMDVTRAFIPMLRRSAASAERNSMGIINVTSGGGHWAMPHSSFYSASKFAVEGFTEGLSYELASQNIAAKLVVPHGGITQTAFLTRTRQEMPRGSEEVEKAYDEFNKKTAAAFGRMVAGSVTSADEVAQTIFEAATDGTDRLRYFVGNDARGFLRIRYGEKGERAAEEYITAMRKYFE</sequence>
<proteinExistence type="inferred from homology"/>
<dbReference type="GO" id="GO:0016491">
    <property type="term" value="F:oxidoreductase activity"/>
    <property type="evidence" value="ECO:0007669"/>
    <property type="project" value="UniProtKB-KW"/>
</dbReference>
<dbReference type="Pfam" id="PF00106">
    <property type="entry name" value="adh_short"/>
    <property type="match status" value="1"/>
</dbReference>
<keyword evidence="6" id="KW-1185">Reference proteome</keyword>
<evidence type="ECO:0000313" key="5">
    <source>
        <dbReference type="EMBL" id="KIM80568.1"/>
    </source>
</evidence>
<evidence type="ECO:0000256" key="2">
    <source>
        <dbReference type="ARBA" id="ARBA00022857"/>
    </source>
</evidence>
<evidence type="ECO:0008006" key="7">
    <source>
        <dbReference type="Google" id="ProtNLM"/>
    </source>
</evidence>
<evidence type="ECO:0000313" key="6">
    <source>
        <dbReference type="Proteomes" id="UP000054166"/>
    </source>
</evidence>
<dbReference type="InParanoid" id="A0A0C3B2Y0"/>
<dbReference type="PANTHER" id="PTHR43976:SF16">
    <property type="entry name" value="SHORT-CHAIN DEHYDROGENASE_REDUCTASE FAMILY PROTEIN"/>
    <property type="match status" value="1"/>
</dbReference>